<dbReference type="InParanoid" id="A0A067M1I4"/>
<evidence type="ECO:0000313" key="10">
    <source>
        <dbReference type="Proteomes" id="UP000027195"/>
    </source>
</evidence>
<feature type="domain" description="Protein kinase" evidence="8">
    <location>
        <begin position="489"/>
        <end position="760"/>
    </location>
</feature>
<dbReference type="AlphaFoldDB" id="A0A067M1I4"/>
<dbReference type="Pfam" id="PF12796">
    <property type="entry name" value="Ank_2"/>
    <property type="match status" value="2"/>
</dbReference>
<dbReference type="PANTHER" id="PTHR44329:SF288">
    <property type="entry name" value="MITOGEN-ACTIVATED PROTEIN KINASE KINASE KINASE 20"/>
    <property type="match status" value="1"/>
</dbReference>
<dbReference type="Pfam" id="PF07714">
    <property type="entry name" value="PK_Tyr_Ser-Thr"/>
    <property type="match status" value="1"/>
</dbReference>
<dbReference type="PROSITE" id="PS50011">
    <property type="entry name" value="PROTEIN_KINASE_DOM"/>
    <property type="match status" value="1"/>
</dbReference>
<evidence type="ECO:0000256" key="4">
    <source>
        <dbReference type="ARBA" id="ARBA00022777"/>
    </source>
</evidence>
<gene>
    <name evidence="9" type="ORF">BOTBODRAFT_178967</name>
</gene>
<protein>
    <recommendedName>
        <fullName evidence="8">Protein kinase domain-containing protein</fullName>
    </recommendedName>
</protein>
<keyword evidence="2" id="KW-0808">Transferase</keyword>
<dbReference type="GO" id="GO:0004674">
    <property type="term" value="F:protein serine/threonine kinase activity"/>
    <property type="evidence" value="ECO:0007669"/>
    <property type="project" value="TreeGrafter"/>
</dbReference>
<dbReference type="InterPro" id="IPR008271">
    <property type="entry name" value="Ser/Thr_kinase_AS"/>
</dbReference>
<evidence type="ECO:0000256" key="1">
    <source>
        <dbReference type="ARBA" id="ARBA00005843"/>
    </source>
</evidence>
<dbReference type="PANTHER" id="PTHR44329">
    <property type="entry name" value="SERINE/THREONINE-PROTEIN KINASE TNNI3K-RELATED"/>
    <property type="match status" value="1"/>
</dbReference>
<evidence type="ECO:0000313" key="9">
    <source>
        <dbReference type="EMBL" id="KDQ09404.1"/>
    </source>
</evidence>
<dbReference type="SUPFAM" id="SSF56112">
    <property type="entry name" value="Protein kinase-like (PK-like)"/>
    <property type="match status" value="1"/>
</dbReference>
<dbReference type="PROSITE" id="PS50297">
    <property type="entry name" value="ANK_REP_REGION"/>
    <property type="match status" value="2"/>
</dbReference>
<dbReference type="InterPro" id="IPR036770">
    <property type="entry name" value="Ankyrin_rpt-contain_sf"/>
</dbReference>
<dbReference type="InterPro" id="IPR011009">
    <property type="entry name" value="Kinase-like_dom_sf"/>
</dbReference>
<feature type="repeat" description="ANK" evidence="6">
    <location>
        <begin position="11"/>
        <end position="43"/>
    </location>
</feature>
<feature type="repeat" description="ANK" evidence="6">
    <location>
        <begin position="360"/>
        <end position="392"/>
    </location>
</feature>
<evidence type="ECO:0000259" key="8">
    <source>
        <dbReference type="PROSITE" id="PS50011"/>
    </source>
</evidence>
<dbReference type="InterPro" id="IPR002110">
    <property type="entry name" value="Ankyrin_rpt"/>
</dbReference>
<dbReference type="HOGENOM" id="CLU_000288_7_25_1"/>
<feature type="region of interest" description="Disordered" evidence="7">
    <location>
        <begin position="764"/>
        <end position="792"/>
    </location>
</feature>
<dbReference type="GO" id="GO:0005524">
    <property type="term" value="F:ATP binding"/>
    <property type="evidence" value="ECO:0007669"/>
    <property type="project" value="UniProtKB-KW"/>
</dbReference>
<dbReference type="STRING" id="930990.A0A067M1I4"/>
<sequence>MGENIEGRDSKGRTKLHHAIDAKDFQLAKRLIVQGANVRACDSTGREPLHFLAQLETDYLGILSPSPFAEIIQFLLNAGADLNDPGTHRRPPLYHAYIQYSSLIFRLLVDAGADLSLLDPLIGADMRRFLVCVLHPPDDTADFDYLPAGVDVNATHSVGYQTYLDRAVWLGSPSAVKALLRRGANPNVQNWGRAPLHYAFNLMQHSDGAGAIQALVDAAADINAMFSSSGTPLDVAISHACPPAFCTILARGGRASTHFSGRFLRAPGGTDVVIDLIEAKGSLACYTPRAYGGVLCRAVQRGSLKAVRWLLERHADLHARDVQSRTPLHYLVDSIMHSECEETLLAFLQAGVSINTTDSNGRTLLQLAVEKSSCRAAQLLLRKGADPHAGGTYGAASPQFVMEMLEIPDGISMMLKLARAGLIVDDAPRYRMKVRHRPNCFKLIGEVRKISAVDPPSVRSACVAFLSTFYPLIERYPFDPPLHEWEVELTKTEKSVGGGYSDCCEGLFLGHHKVAMKALRAHIMGNKVAERRMKREMNVWSKLRHPNVLPFIGWCTLKSTSYMVSPWMENGDALAYVKQKPQADRLKLLAQIAEGLYYLHTRPKNPVIHGDIKAANVLISSSGVACIADFGLSELIEDEKAPRYSTEWYCAGNPRWQAPELLSAESKEEARRTKETDCFAYGRVMLEIFTGQVPFFYLSVNTTLSVFNMVLDGRLPDRPLDKDTVAKGLDDRMWELMKTCWRVDPKQRPSAADILGHLKAALRGRPESSASARPEKRARLMEPSVKVEGFGA</sequence>
<proteinExistence type="inferred from homology"/>
<keyword evidence="6" id="KW-0040">ANK repeat</keyword>
<keyword evidence="3" id="KW-0547">Nucleotide-binding</keyword>
<organism evidence="9 10">
    <name type="scientific">Botryobasidium botryosum (strain FD-172 SS1)</name>
    <dbReference type="NCBI Taxonomy" id="930990"/>
    <lineage>
        <taxon>Eukaryota</taxon>
        <taxon>Fungi</taxon>
        <taxon>Dikarya</taxon>
        <taxon>Basidiomycota</taxon>
        <taxon>Agaricomycotina</taxon>
        <taxon>Agaricomycetes</taxon>
        <taxon>Cantharellales</taxon>
        <taxon>Botryobasidiaceae</taxon>
        <taxon>Botryobasidium</taxon>
    </lineage>
</organism>
<dbReference type="InterPro" id="IPR051681">
    <property type="entry name" value="Ser/Thr_Kinases-Pseudokinases"/>
</dbReference>
<keyword evidence="10" id="KW-1185">Reference proteome</keyword>
<keyword evidence="4" id="KW-0418">Kinase</keyword>
<dbReference type="InterPro" id="IPR000719">
    <property type="entry name" value="Prot_kinase_dom"/>
</dbReference>
<dbReference type="SUPFAM" id="SSF48403">
    <property type="entry name" value="Ankyrin repeat"/>
    <property type="match status" value="1"/>
</dbReference>
<dbReference type="Pfam" id="PF00023">
    <property type="entry name" value="Ank"/>
    <property type="match status" value="1"/>
</dbReference>
<comment type="similarity">
    <text evidence="1">Belongs to the protein kinase superfamily. TKL Ser/Thr protein kinase family.</text>
</comment>
<dbReference type="InterPro" id="IPR001245">
    <property type="entry name" value="Ser-Thr/Tyr_kinase_cat_dom"/>
</dbReference>
<evidence type="ECO:0000256" key="5">
    <source>
        <dbReference type="ARBA" id="ARBA00022840"/>
    </source>
</evidence>
<dbReference type="EMBL" id="KL198078">
    <property type="protein sequence ID" value="KDQ09404.1"/>
    <property type="molecule type" value="Genomic_DNA"/>
</dbReference>
<reference evidence="10" key="1">
    <citation type="journal article" date="2014" name="Proc. Natl. Acad. Sci. U.S.A.">
        <title>Extensive sampling of basidiomycete genomes demonstrates inadequacy of the white-rot/brown-rot paradigm for wood decay fungi.</title>
        <authorList>
            <person name="Riley R."/>
            <person name="Salamov A.A."/>
            <person name="Brown D.W."/>
            <person name="Nagy L.G."/>
            <person name="Floudas D."/>
            <person name="Held B.W."/>
            <person name="Levasseur A."/>
            <person name="Lombard V."/>
            <person name="Morin E."/>
            <person name="Otillar R."/>
            <person name="Lindquist E.A."/>
            <person name="Sun H."/>
            <person name="LaButti K.M."/>
            <person name="Schmutz J."/>
            <person name="Jabbour D."/>
            <person name="Luo H."/>
            <person name="Baker S.E."/>
            <person name="Pisabarro A.G."/>
            <person name="Walton J.D."/>
            <person name="Blanchette R.A."/>
            <person name="Henrissat B."/>
            <person name="Martin F."/>
            <person name="Cullen D."/>
            <person name="Hibbett D.S."/>
            <person name="Grigoriev I.V."/>
        </authorList>
    </citation>
    <scope>NUCLEOTIDE SEQUENCE [LARGE SCALE GENOMIC DNA]</scope>
    <source>
        <strain evidence="10">FD-172 SS1</strain>
    </source>
</reference>
<accession>A0A067M1I4</accession>
<evidence type="ECO:0000256" key="3">
    <source>
        <dbReference type="ARBA" id="ARBA00022741"/>
    </source>
</evidence>
<dbReference type="SMART" id="SM00248">
    <property type="entry name" value="ANK"/>
    <property type="match status" value="8"/>
</dbReference>
<evidence type="ECO:0000256" key="6">
    <source>
        <dbReference type="PROSITE-ProRule" id="PRU00023"/>
    </source>
</evidence>
<name>A0A067M1I4_BOTB1</name>
<dbReference type="SMART" id="SM00220">
    <property type="entry name" value="S_TKc"/>
    <property type="match status" value="1"/>
</dbReference>
<dbReference type="PROSITE" id="PS50088">
    <property type="entry name" value="ANK_REPEAT"/>
    <property type="match status" value="2"/>
</dbReference>
<dbReference type="PROSITE" id="PS00108">
    <property type="entry name" value="PROTEIN_KINASE_ST"/>
    <property type="match status" value="1"/>
</dbReference>
<dbReference type="Gene3D" id="1.25.40.20">
    <property type="entry name" value="Ankyrin repeat-containing domain"/>
    <property type="match status" value="3"/>
</dbReference>
<evidence type="ECO:0000256" key="7">
    <source>
        <dbReference type="SAM" id="MobiDB-lite"/>
    </source>
</evidence>
<keyword evidence="5" id="KW-0067">ATP-binding</keyword>
<dbReference type="Gene3D" id="1.10.510.10">
    <property type="entry name" value="Transferase(Phosphotransferase) domain 1"/>
    <property type="match status" value="1"/>
</dbReference>
<dbReference type="OrthoDB" id="1722345at2759"/>
<dbReference type="Proteomes" id="UP000027195">
    <property type="component" value="Unassembled WGS sequence"/>
</dbReference>
<evidence type="ECO:0000256" key="2">
    <source>
        <dbReference type="ARBA" id="ARBA00022679"/>
    </source>
</evidence>